<dbReference type="InterPro" id="IPR055356">
    <property type="entry name" value="ZP-N"/>
</dbReference>
<evidence type="ECO:0000256" key="8">
    <source>
        <dbReference type="ARBA" id="ARBA00023136"/>
    </source>
</evidence>
<dbReference type="AlphaFoldDB" id="H3CGS0"/>
<evidence type="ECO:0000256" key="9">
    <source>
        <dbReference type="ARBA" id="ARBA00023157"/>
    </source>
</evidence>
<sequence>VTVQCTKDGYFIVVVAKDATLPALDLNTISLYGEGPSCTYVDSNSEFAIYYFAVTQCGTLVREEEPGVIIYENIMASYFDVQSGHLGQITRDTTYNLFFQCRYTATSVNSLVIELLPSDPPQPVASIGPVRVLMRLANGKCTTKGCNEVEAAFTSFYTDEEYPVLKVLREPVYVQVEILERTDPLVVLTLDHCWTTTSPNPHTFPQWDILINGCPNPADPYTSELVSVTTDVEFPEHYKRFLFKMFAFVDSVSVEPTYQQIYLHCSTSLCIAAPCRQCFPACFTKRQPVSGRGQKTGGVSDDSAGVFSS</sequence>
<keyword evidence="2" id="KW-1003">Cell membrane</keyword>
<dbReference type="HOGENOM" id="CLU_026010_1_0_1"/>
<dbReference type="InterPro" id="IPR048290">
    <property type="entry name" value="ZP_chr"/>
</dbReference>
<dbReference type="InterPro" id="IPR042235">
    <property type="entry name" value="ZP-C_dom"/>
</dbReference>
<dbReference type="GO" id="GO:0032190">
    <property type="term" value="F:acrosin binding"/>
    <property type="evidence" value="ECO:0007669"/>
    <property type="project" value="TreeGrafter"/>
</dbReference>
<dbReference type="Pfam" id="PF00100">
    <property type="entry name" value="Zona_pellucida"/>
    <property type="match status" value="1"/>
</dbReference>
<keyword evidence="3" id="KW-0964">Secreted</keyword>
<dbReference type="STRING" id="99883.ENSTNIP00000007448"/>
<keyword evidence="9" id="KW-1015">Disulfide bond</keyword>
<dbReference type="GeneTree" id="ENSGT00940000163253"/>
<keyword evidence="16" id="KW-1185">Reference proteome</keyword>
<keyword evidence="11" id="KW-0278">Fertilization</keyword>
<dbReference type="GO" id="GO:0060468">
    <property type="term" value="P:prevention of polyspermy"/>
    <property type="evidence" value="ECO:0007669"/>
    <property type="project" value="TreeGrafter"/>
</dbReference>
<dbReference type="InterPro" id="IPR055355">
    <property type="entry name" value="ZP-C"/>
</dbReference>
<accession>H3CGS0</accession>
<keyword evidence="6" id="KW-0812">Transmembrane</keyword>
<keyword evidence="7" id="KW-1133">Transmembrane helix</keyword>
<evidence type="ECO:0000256" key="10">
    <source>
        <dbReference type="ARBA" id="ARBA00023180"/>
    </source>
</evidence>
<dbReference type="SMART" id="SM00241">
    <property type="entry name" value="ZP"/>
    <property type="match status" value="1"/>
</dbReference>
<evidence type="ECO:0000256" key="5">
    <source>
        <dbReference type="ARBA" id="ARBA00022685"/>
    </source>
</evidence>
<keyword evidence="4" id="KW-0272">Extracellular matrix</keyword>
<evidence type="ECO:0000256" key="3">
    <source>
        <dbReference type="ARBA" id="ARBA00022525"/>
    </source>
</evidence>
<evidence type="ECO:0000256" key="2">
    <source>
        <dbReference type="ARBA" id="ARBA00022475"/>
    </source>
</evidence>
<evidence type="ECO:0000256" key="4">
    <source>
        <dbReference type="ARBA" id="ARBA00022530"/>
    </source>
</evidence>
<evidence type="ECO:0000256" key="11">
    <source>
        <dbReference type="ARBA" id="ARBA00023279"/>
    </source>
</evidence>
<reference evidence="15" key="3">
    <citation type="submission" date="2025-09" db="UniProtKB">
        <authorList>
            <consortium name="Ensembl"/>
        </authorList>
    </citation>
    <scope>IDENTIFICATION</scope>
</reference>
<dbReference type="PROSITE" id="PS51034">
    <property type="entry name" value="ZP_2"/>
    <property type="match status" value="1"/>
</dbReference>
<dbReference type="Ensembl" id="ENSTNIT00000007606.1">
    <property type="protein sequence ID" value="ENSTNIP00000007448.1"/>
    <property type="gene ID" value="ENSTNIG00000004789.1"/>
</dbReference>
<keyword evidence="5" id="KW-0165">Cleavage on pair of basic residues</keyword>
<evidence type="ECO:0000259" key="14">
    <source>
        <dbReference type="PROSITE" id="PS51034"/>
    </source>
</evidence>
<evidence type="ECO:0000256" key="7">
    <source>
        <dbReference type="ARBA" id="ARBA00022989"/>
    </source>
</evidence>
<dbReference type="GO" id="GO:0007339">
    <property type="term" value="P:binding of sperm to zona pellucida"/>
    <property type="evidence" value="ECO:0007669"/>
    <property type="project" value="TreeGrafter"/>
</dbReference>
<dbReference type="Proteomes" id="UP000007303">
    <property type="component" value="Unassembled WGS sequence"/>
</dbReference>
<dbReference type="GO" id="GO:0035804">
    <property type="term" value="F:structural constituent of egg coat"/>
    <property type="evidence" value="ECO:0007669"/>
    <property type="project" value="TreeGrafter"/>
</dbReference>
<dbReference type="Gene3D" id="2.60.40.4100">
    <property type="entry name" value="Zona pellucida, ZP-C domain"/>
    <property type="match status" value="1"/>
</dbReference>
<evidence type="ECO:0000256" key="12">
    <source>
        <dbReference type="ARBA" id="ARBA00024183"/>
    </source>
</evidence>
<organism evidence="15 16">
    <name type="scientific">Tetraodon nigroviridis</name>
    <name type="common">Spotted green pufferfish</name>
    <name type="synonym">Chelonodon nigroviridis</name>
    <dbReference type="NCBI Taxonomy" id="99883"/>
    <lineage>
        <taxon>Eukaryota</taxon>
        <taxon>Metazoa</taxon>
        <taxon>Chordata</taxon>
        <taxon>Craniata</taxon>
        <taxon>Vertebrata</taxon>
        <taxon>Euteleostomi</taxon>
        <taxon>Actinopterygii</taxon>
        <taxon>Neopterygii</taxon>
        <taxon>Teleostei</taxon>
        <taxon>Neoteleostei</taxon>
        <taxon>Acanthomorphata</taxon>
        <taxon>Eupercaria</taxon>
        <taxon>Tetraodontiformes</taxon>
        <taxon>Tetradontoidea</taxon>
        <taxon>Tetraodontidae</taxon>
        <taxon>Tetraodon</taxon>
    </lineage>
</organism>
<dbReference type="GO" id="GO:0005886">
    <property type="term" value="C:plasma membrane"/>
    <property type="evidence" value="ECO:0007669"/>
    <property type="project" value="UniProtKB-SubCell"/>
</dbReference>
<keyword evidence="10" id="KW-0325">Glycoprotein</keyword>
<reference evidence="16" key="1">
    <citation type="journal article" date="2004" name="Nature">
        <title>Genome duplication in the teleost fish Tetraodon nigroviridis reveals the early vertebrate proto-karyotype.</title>
        <authorList>
            <person name="Jaillon O."/>
            <person name="Aury J.-M."/>
            <person name="Brunet F."/>
            <person name="Petit J.-L."/>
            <person name="Stange-Thomann N."/>
            <person name="Mauceli E."/>
            <person name="Bouneau L."/>
            <person name="Fischer C."/>
            <person name="Ozouf-Costaz C."/>
            <person name="Bernot A."/>
            <person name="Nicaud S."/>
            <person name="Jaffe D."/>
            <person name="Fisher S."/>
            <person name="Lutfalla G."/>
            <person name="Dossat C."/>
            <person name="Segurens B."/>
            <person name="Dasilva C."/>
            <person name="Salanoubat M."/>
            <person name="Levy M."/>
            <person name="Boudet N."/>
            <person name="Castellano S."/>
            <person name="Anthouard V."/>
            <person name="Jubin C."/>
            <person name="Castelli V."/>
            <person name="Katinka M."/>
            <person name="Vacherie B."/>
            <person name="Biemont C."/>
            <person name="Skalli Z."/>
            <person name="Cattolico L."/>
            <person name="Poulain J."/>
            <person name="De Berardinis V."/>
            <person name="Cruaud C."/>
            <person name="Duprat S."/>
            <person name="Brottier P."/>
            <person name="Coutanceau J.-P."/>
            <person name="Gouzy J."/>
            <person name="Parra G."/>
            <person name="Lardier G."/>
            <person name="Chapple C."/>
            <person name="McKernan K.J."/>
            <person name="McEwan P."/>
            <person name="Bosak S."/>
            <person name="Kellis M."/>
            <person name="Volff J.-N."/>
            <person name="Guigo R."/>
            <person name="Zody M.C."/>
            <person name="Mesirov J."/>
            <person name="Lindblad-Toh K."/>
            <person name="Birren B."/>
            <person name="Nusbaum C."/>
            <person name="Kahn D."/>
            <person name="Robinson-Rechavi M."/>
            <person name="Laudet V."/>
            <person name="Schachter V."/>
            <person name="Quetier F."/>
            <person name="Saurin W."/>
            <person name="Scarpelli C."/>
            <person name="Wincker P."/>
            <person name="Lander E.S."/>
            <person name="Weissenbach J."/>
            <person name="Roest Crollius H."/>
        </authorList>
    </citation>
    <scope>NUCLEOTIDE SEQUENCE [LARGE SCALE GENOMIC DNA]</scope>
</reference>
<dbReference type="PRINTS" id="PR00023">
    <property type="entry name" value="ZPELLUCIDA"/>
</dbReference>
<dbReference type="GO" id="GO:0035805">
    <property type="term" value="C:egg coat"/>
    <property type="evidence" value="ECO:0007669"/>
    <property type="project" value="UniProtKB-SubCell"/>
</dbReference>
<feature type="domain" description="ZP" evidence="14">
    <location>
        <begin position="4"/>
        <end position="289"/>
    </location>
</feature>
<proteinExistence type="predicted"/>
<comment type="subcellular location">
    <subcellularLocation>
        <location evidence="1">Cell membrane</location>
        <topology evidence="1">Single-pass type I membrane protein</topology>
    </subcellularLocation>
    <subcellularLocation>
        <location evidence="12">Zona pellucida</location>
    </subcellularLocation>
</comment>
<keyword evidence="8" id="KW-0472">Membrane</keyword>
<dbReference type="InterPro" id="IPR051148">
    <property type="entry name" value="Zona_Pellucida_Domain_gp"/>
</dbReference>
<dbReference type="Pfam" id="PF23344">
    <property type="entry name" value="ZP-N"/>
    <property type="match status" value="1"/>
</dbReference>
<dbReference type="Gene3D" id="2.60.40.3210">
    <property type="entry name" value="Zona pellucida, ZP-N domain"/>
    <property type="match status" value="1"/>
</dbReference>
<evidence type="ECO:0000256" key="13">
    <source>
        <dbReference type="SAM" id="MobiDB-lite"/>
    </source>
</evidence>
<evidence type="ECO:0000256" key="1">
    <source>
        <dbReference type="ARBA" id="ARBA00004251"/>
    </source>
</evidence>
<reference evidence="15" key="2">
    <citation type="submission" date="2025-08" db="UniProtKB">
        <authorList>
            <consortium name="Ensembl"/>
        </authorList>
    </citation>
    <scope>IDENTIFICATION</scope>
</reference>
<evidence type="ECO:0000313" key="16">
    <source>
        <dbReference type="Proteomes" id="UP000007303"/>
    </source>
</evidence>
<feature type="region of interest" description="Disordered" evidence="13">
    <location>
        <begin position="287"/>
        <end position="309"/>
    </location>
</feature>
<name>H3CGS0_TETNG</name>
<dbReference type="PANTHER" id="PTHR23343">
    <property type="entry name" value="ZONA PELLUCIDA SPERM-BINDING PROTEIN"/>
    <property type="match status" value="1"/>
</dbReference>
<protein>
    <recommendedName>
        <fullName evidence="14">ZP domain-containing protein</fullName>
    </recommendedName>
</protein>
<dbReference type="PANTHER" id="PTHR23343:SF31">
    <property type="entry name" value="ZONA PELLUCIDA SPERM-BINDING PROTEIN 4"/>
    <property type="match status" value="1"/>
</dbReference>
<evidence type="ECO:0000313" key="15">
    <source>
        <dbReference type="Ensembl" id="ENSTNIP00000007448.1"/>
    </source>
</evidence>
<dbReference type="InterPro" id="IPR001507">
    <property type="entry name" value="ZP_dom"/>
</dbReference>
<evidence type="ECO:0000256" key="6">
    <source>
        <dbReference type="ARBA" id="ARBA00022692"/>
    </source>
</evidence>